<comment type="caution">
    <text evidence="1">The sequence shown here is derived from an EMBL/GenBank/DDBJ whole genome shotgun (WGS) entry which is preliminary data.</text>
</comment>
<dbReference type="Gene3D" id="1.20.1280.10">
    <property type="entry name" value="Methane monooxygenase, gamma chain, domain 1"/>
    <property type="match status" value="1"/>
</dbReference>
<gene>
    <name evidence="1" type="primary">bmoZ</name>
    <name evidence="1" type="ORF">MPC4_340044</name>
</gene>
<dbReference type="SUPFAM" id="SSF47152">
    <property type="entry name" value="Methane monooxygenase hydrolase, gamma subunit"/>
    <property type="match status" value="1"/>
</dbReference>
<dbReference type="InterPro" id="IPR036123">
    <property type="entry name" value="Me_mOase_sf_g"/>
</dbReference>
<sequence>MAFTNKFLRDEDRSLYDNEIRRSWRDRIAALNNLDEAVALLTEIRTQHVGPERKTFDLEYDSLWIEAEAEGRVASLKSEKFHDAELLDKCVCGTAVADVYRDLRGRVDAAGEDQFALERLAAEFRRKFKPPVMPVNAWLELDSYLSKRLLETRAKVADIAAINVEEWRAKRGFRVLVEGHGNTMKGETA</sequence>
<protein>
    <submittedName>
        <fullName evidence="1">Putative BmoZ (Butane monooxygenase component A gamma chain) like protein</fullName>
    </submittedName>
</protein>
<dbReference type="GO" id="GO:0015049">
    <property type="term" value="F:methane monooxygenase [NAD(P)H] activity"/>
    <property type="evidence" value="ECO:0007669"/>
    <property type="project" value="InterPro"/>
</dbReference>
<dbReference type="Pfam" id="PF02964">
    <property type="entry name" value="MeMO_Hyd_G"/>
    <property type="match status" value="1"/>
</dbReference>
<keyword evidence="1" id="KW-0503">Monooxygenase</keyword>
<evidence type="ECO:0000313" key="2">
    <source>
        <dbReference type="Proteomes" id="UP000485880"/>
    </source>
</evidence>
<organism evidence="1 2">
    <name type="scientific">Methylocella tundrae</name>
    <dbReference type="NCBI Taxonomy" id="227605"/>
    <lineage>
        <taxon>Bacteria</taxon>
        <taxon>Pseudomonadati</taxon>
        <taxon>Pseudomonadota</taxon>
        <taxon>Alphaproteobacteria</taxon>
        <taxon>Hyphomicrobiales</taxon>
        <taxon>Beijerinckiaceae</taxon>
        <taxon>Methylocella</taxon>
    </lineage>
</organism>
<dbReference type="InterPro" id="IPR004222">
    <property type="entry name" value="Me_mOase_g"/>
</dbReference>
<name>A0A8B6MB45_METTU</name>
<dbReference type="AlphaFoldDB" id="A0A8B6MB45"/>
<keyword evidence="2" id="KW-1185">Reference proteome</keyword>
<dbReference type="EMBL" id="CABFMQ020000092">
    <property type="protein sequence ID" value="VTZ51288.1"/>
    <property type="molecule type" value="Genomic_DNA"/>
</dbReference>
<dbReference type="RefSeq" id="WP_174513142.1">
    <property type="nucleotide sequence ID" value="NZ_CABFMQ020000092.1"/>
</dbReference>
<dbReference type="Proteomes" id="UP000485880">
    <property type="component" value="Unassembled WGS sequence"/>
</dbReference>
<dbReference type="InterPro" id="IPR015953">
    <property type="entry name" value="Me_mOase_g_dom2"/>
</dbReference>
<reference evidence="1 2" key="1">
    <citation type="submission" date="2019-05" db="EMBL/GenBank/DDBJ databases">
        <authorList>
            <person name="Farhan Ul Haque M."/>
        </authorList>
    </citation>
    <scope>NUCLEOTIDE SEQUENCE [LARGE SCALE GENOMIC DNA]</scope>
    <source>
        <strain evidence="1">2</strain>
    </source>
</reference>
<proteinExistence type="predicted"/>
<accession>A0A8B6MB45</accession>
<keyword evidence="1" id="KW-0560">Oxidoreductase</keyword>
<dbReference type="Gene3D" id="1.20.1280.30">
    <property type="entry name" value="Methane monooxygenase, gamma chain, domain 2"/>
    <property type="match status" value="1"/>
</dbReference>
<evidence type="ECO:0000313" key="1">
    <source>
        <dbReference type="EMBL" id="VTZ51288.1"/>
    </source>
</evidence>
<dbReference type="InterPro" id="IPR015952">
    <property type="entry name" value="Me_mOase_g_dom1"/>
</dbReference>
<dbReference type="GO" id="GO:0015947">
    <property type="term" value="P:methane metabolic process"/>
    <property type="evidence" value="ECO:0007669"/>
    <property type="project" value="InterPro"/>
</dbReference>